<organism evidence="2 3">
    <name type="scientific">Humibacillus xanthopallidus</name>
    <dbReference type="NCBI Taxonomy" id="412689"/>
    <lineage>
        <taxon>Bacteria</taxon>
        <taxon>Bacillati</taxon>
        <taxon>Actinomycetota</taxon>
        <taxon>Actinomycetes</taxon>
        <taxon>Micrococcales</taxon>
        <taxon>Intrasporangiaceae</taxon>
        <taxon>Humibacillus</taxon>
    </lineage>
</organism>
<dbReference type="CDD" id="cd00761">
    <property type="entry name" value="Glyco_tranf_GTA_type"/>
    <property type="match status" value="1"/>
</dbReference>
<gene>
    <name evidence="2" type="ORF">FBY41_0240</name>
</gene>
<keyword evidence="2" id="KW-0808">Transferase</keyword>
<dbReference type="EMBL" id="VFPM01000001">
    <property type="protein sequence ID" value="TQM63886.1"/>
    <property type="molecule type" value="Genomic_DNA"/>
</dbReference>
<feature type="domain" description="Glycosyltransferase 2-like" evidence="1">
    <location>
        <begin position="6"/>
        <end position="176"/>
    </location>
</feature>
<reference evidence="2 3" key="1">
    <citation type="submission" date="2019-06" db="EMBL/GenBank/DDBJ databases">
        <title>Genome sequencing of plant associated microbes to promote plant fitness in Sorghum bicolor and Oryza sativa.</title>
        <authorList>
            <person name="Coleman-Derr D."/>
        </authorList>
    </citation>
    <scope>NUCLEOTIDE SEQUENCE [LARGE SCALE GENOMIC DNA]</scope>
    <source>
        <strain evidence="2 3">KV-663</strain>
    </source>
</reference>
<protein>
    <submittedName>
        <fullName evidence="2">Glycosyl transferase family 2</fullName>
    </submittedName>
</protein>
<dbReference type="PANTHER" id="PTHR22916">
    <property type="entry name" value="GLYCOSYLTRANSFERASE"/>
    <property type="match status" value="1"/>
</dbReference>
<evidence type="ECO:0000313" key="3">
    <source>
        <dbReference type="Proteomes" id="UP000316747"/>
    </source>
</evidence>
<dbReference type="Gene3D" id="3.90.550.10">
    <property type="entry name" value="Spore Coat Polysaccharide Biosynthesis Protein SpsA, Chain A"/>
    <property type="match status" value="1"/>
</dbReference>
<proteinExistence type="predicted"/>
<dbReference type="RefSeq" id="WP_141841605.1">
    <property type="nucleotide sequence ID" value="NZ_VFPM01000001.1"/>
</dbReference>
<dbReference type="Pfam" id="PF00535">
    <property type="entry name" value="Glycos_transf_2"/>
    <property type="match status" value="1"/>
</dbReference>
<dbReference type="GO" id="GO:0016758">
    <property type="term" value="F:hexosyltransferase activity"/>
    <property type="evidence" value="ECO:0007669"/>
    <property type="project" value="UniProtKB-ARBA"/>
</dbReference>
<evidence type="ECO:0000313" key="2">
    <source>
        <dbReference type="EMBL" id="TQM63886.1"/>
    </source>
</evidence>
<dbReference type="SUPFAM" id="SSF53448">
    <property type="entry name" value="Nucleotide-diphospho-sugar transferases"/>
    <property type="match status" value="1"/>
</dbReference>
<dbReference type="InterPro" id="IPR029044">
    <property type="entry name" value="Nucleotide-diphossugar_trans"/>
</dbReference>
<dbReference type="AlphaFoldDB" id="A0A543HZW6"/>
<accession>A0A543HZW6</accession>
<dbReference type="OrthoDB" id="3177103at2"/>
<evidence type="ECO:0000259" key="1">
    <source>
        <dbReference type="Pfam" id="PF00535"/>
    </source>
</evidence>
<dbReference type="Proteomes" id="UP000316747">
    <property type="component" value="Unassembled WGS sequence"/>
</dbReference>
<name>A0A543HZW6_9MICO</name>
<sequence>MPPTVSVVVPAYNNADFIEATLDSILTQTFSDFELLVADHSSTDDTWERIQCYAEDPRVRLMQTPAGGGAPANWSRVTREATGDYIKLVCGDDLINPRCLEQQVAAMAAHPQVVLSSCRRTLIDARSNTITEARGLAGLTGLQPGRTAARRAVIVGSNIFGEPACVLMRRDALERVGGWADSEPYVIDQQTYCNVLMFGDFYALPQSLASFRLSSSQWSVNLARQQSDQVVRFHHRLAAENPGLLSRADLVRGDNLARAMAYVRRLAYIWLGRKMTPPDSAVEQATV</sequence>
<comment type="caution">
    <text evidence="2">The sequence shown here is derived from an EMBL/GenBank/DDBJ whole genome shotgun (WGS) entry which is preliminary data.</text>
</comment>
<dbReference type="PANTHER" id="PTHR22916:SF3">
    <property type="entry name" value="UDP-GLCNAC:BETAGAL BETA-1,3-N-ACETYLGLUCOSAMINYLTRANSFERASE-LIKE PROTEIN 1"/>
    <property type="match status" value="1"/>
</dbReference>
<keyword evidence="3" id="KW-1185">Reference proteome</keyword>
<dbReference type="InterPro" id="IPR001173">
    <property type="entry name" value="Glyco_trans_2-like"/>
</dbReference>